<proteinExistence type="predicted"/>
<comment type="caution">
    <text evidence="2">The sequence shown here is derived from an EMBL/GenBank/DDBJ whole genome shotgun (WGS) entry which is preliminary data.</text>
</comment>
<dbReference type="RefSeq" id="WP_272143420.1">
    <property type="nucleotide sequence ID" value="NZ_JAQNDM010000002.1"/>
</dbReference>
<reference evidence="2 3" key="1">
    <citation type="submission" date="2022-11" db="EMBL/GenBank/DDBJ databases">
        <title>Minimal conservation of predation-associated metabolite biosynthetic gene clusters underscores biosynthetic potential of Myxococcota including descriptions for ten novel species: Archangium lansinium sp. nov., Myxococcus landrumus sp. nov., Nannocystis bai.</title>
        <authorList>
            <person name="Ahearne A."/>
            <person name="Stevens C."/>
            <person name="Dowd S."/>
        </authorList>
    </citation>
    <scope>NUCLEOTIDE SEQUENCE [LARGE SCALE GENOMIC DNA]</scope>
    <source>
        <strain evidence="2 3">NCWAL01</strain>
    </source>
</reference>
<gene>
    <name evidence="2" type="ORF">POL68_32425</name>
</gene>
<evidence type="ECO:0000256" key="1">
    <source>
        <dbReference type="SAM" id="Phobius"/>
    </source>
</evidence>
<keyword evidence="1" id="KW-0812">Transmembrane</keyword>
<evidence type="ECO:0000313" key="3">
    <source>
        <dbReference type="Proteomes" id="UP001221838"/>
    </source>
</evidence>
<name>A0ABT5DHW9_9BACT</name>
<dbReference type="EMBL" id="JAQNDM010000002">
    <property type="protein sequence ID" value="MDC0713213.1"/>
    <property type="molecule type" value="Genomic_DNA"/>
</dbReference>
<sequence length="327" mass="35670">MESPVSRSCPRCGAPRAPAPECPQCGVYYFKAEARAAPAHRAAQTEEPAPVAEAPPFPTTPPLVWKGDAEDALREQVIRAFALPTALVLMWLICSSGVGRMLVRTFLSMWIHEFGHALTAWLCGYIAFPLPWFTPVSEVRSSFFSVLLAGAFGLLAYRGWQRSHRPMLIAGLVLLCLQFLGTLVVRSHVARALIYFGGDGGGLILGTLLMATLYAKKGSSLHEGWLRWGFLVIGAAAFVDIFRVWWDARNNFGSIPFGRNEGSGPSDPSVLSDTFGWSVNTMVSRYLNLAWTCLAVLGGLYGWGMYRARRDLARVRVTPGEAGGDGS</sequence>
<dbReference type="Proteomes" id="UP001221838">
    <property type="component" value="Unassembled WGS sequence"/>
</dbReference>
<evidence type="ECO:0000313" key="2">
    <source>
        <dbReference type="EMBL" id="MDC0713213.1"/>
    </source>
</evidence>
<accession>A0ABT5DHW9</accession>
<feature type="transmembrane region" description="Helical" evidence="1">
    <location>
        <begin position="286"/>
        <end position="306"/>
    </location>
</feature>
<feature type="transmembrane region" description="Helical" evidence="1">
    <location>
        <begin position="81"/>
        <end position="102"/>
    </location>
</feature>
<keyword evidence="3" id="KW-1185">Reference proteome</keyword>
<keyword evidence="1" id="KW-0472">Membrane</keyword>
<feature type="transmembrane region" description="Helical" evidence="1">
    <location>
        <begin position="192"/>
        <end position="213"/>
    </location>
</feature>
<feature type="transmembrane region" description="Helical" evidence="1">
    <location>
        <begin position="167"/>
        <end position="186"/>
    </location>
</feature>
<feature type="transmembrane region" description="Helical" evidence="1">
    <location>
        <begin position="114"/>
        <end position="133"/>
    </location>
</feature>
<evidence type="ECO:0008006" key="4">
    <source>
        <dbReference type="Google" id="ProtNLM"/>
    </source>
</evidence>
<keyword evidence="1" id="KW-1133">Transmembrane helix</keyword>
<feature type="transmembrane region" description="Helical" evidence="1">
    <location>
        <begin position="139"/>
        <end position="160"/>
    </location>
</feature>
<feature type="transmembrane region" description="Helical" evidence="1">
    <location>
        <begin position="225"/>
        <end position="246"/>
    </location>
</feature>
<organism evidence="2 3">
    <name type="scientific">Stigmatella ashevillensis</name>
    <dbReference type="NCBI Taxonomy" id="2995309"/>
    <lineage>
        <taxon>Bacteria</taxon>
        <taxon>Pseudomonadati</taxon>
        <taxon>Myxococcota</taxon>
        <taxon>Myxococcia</taxon>
        <taxon>Myxococcales</taxon>
        <taxon>Cystobacterineae</taxon>
        <taxon>Archangiaceae</taxon>
        <taxon>Stigmatella</taxon>
    </lineage>
</organism>
<protein>
    <recommendedName>
        <fullName evidence="4">Peptidase M50B-like</fullName>
    </recommendedName>
</protein>